<evidence type="ECO:0000313" key="1">
    <source>
        <dbReference type="EMBL" id="KAI7734029.1"/>
    </source>
</evidence>
<comment type="caution">
    <text evidence="1">The sequence shown here is derived from an EMBL/GenBank/DDBJ whole genome shotgun (WGS) entry which is preliminary data.</text>
</comment>
<dbReference type="Proteomes" id="UP001206925">
    <property type="component" value="Unassembled WGS sequence"/>
</dbReference>
<keyword evidence="2" id="KW-1185">Reference proteome</keyword>
<dbReference type="AlphaFoldDB" id="A0AAD5C4L4"/>
<dbReference type="EMBL" id="JAMZMK010009848">
    <property type="protein sequence ID" value="KAI7734029.1"/>
    <property type="molecule type" value="Genomic_DNA"/>
</dbReference>
<proteinExistence type="predicted"/>
<evidence type="ECO:0000313" key="2">
    <source>
        <dbReference type="Proteomes" id="UP001206925"/>
    </source>
</evidence>
<organism evidence="1 2">
    <name type="scientific">Ambrosia artemisiifolia</name>
    <name type="common">Common ragweed</name>
    <dbReference type="NCBI Taxonomy" id="4212"/>
    <lineage>
        <taxon>Eukaryota</taxon>
        <taxon>Viridiplantae</taxon>
        <taxon>Streptophyta</taxon>
        <taxon>Embryophyta</taxon>
        <taxon>Tracheophyta</taxon>
        <taxon>Spermatophyta</taxon>
        <taxon>Magnoliopsida</taxon>
        <taxon>eudicotyledons</taxon>
        <taxon>Gunneridae</taxon>
        <taxon>Pentapetalae</taxon>
        <taxon>asterids</taxon>
        <taxon>campanulids</taxon>
        <taxon>Asterales</taxon>
        <taxon>Asteraceae</taxon>
        <taxon>Asteroideae</taxon>
        <taxon>Heliantheae alliance</taxon>
        <taxon>Heliantheae</taxon>
        <taxon>Ambrosia</taxon>
    </lineage>
</organism>
<accession>A0AAD5C4L4</accession>
<gene>
    <name evidence="1" type="ORF">M8C21_026546</name>
</gene>
<protein>
    <submittedName>
        <fullName evidence="1">Uncharacterized protein</fullName>
    </submittedName>
</protein>
<sequence length="59" mass="7023">MHINHQINFVHFNARIVLWADPVFNTLTPLLLKLISLFPLFIQKIDPFSQLMIFPFRSE</sequence>
<name>A0AAD5C4L4_AMBAR</name>
<reference evidence="1" key="1">
    <citation type="submission" date="2022-06" db="EMBL/GenBank/DDBJ databases">
        <title>Uncovering the hologenomic basis of an extraordinary plant invasion.</title>
        <authorList>
            <person name="Bieker V.C."/>
            <person name="Martin M.D."/>
            <person name="Gilbert T."/>
            <person name="Hodgins K."/>
            <person name="Battlay P."/>
            <person name="Petersen B."/>
            <person name="Wilson J."/>
        </authorList>
    </citation>
    <scope>NUCLEOTIDE SEQUENCE</scope>
    <source>
        <strain evidence="1">AA19_3_7</strain>
        <tissue evidence="1">Leaf</tissue>
    </source>
</reference>